<dbReference type="Proteomes" id="UP000298284">
    <property type="component" value="Unassembled WGS sequence"/>
</dbReference>
<accession>A0A4Z0MPU1</accession>
<organism evidence="1 2">
    <name type="scientific">Hymenobacter wooponensis</name>
    <dbReference type="NCBI Taxonomy" id="1525360"/>
    <lineage>
        <taxon>Bacteria</taxon>
        <taxon>Pseudomonadati</taxon>
        <taxon>Bacteroidota</taxon>
        <taxon>Cytophagia</taxon>
        <taxon>Cytophagales</taxon>
        <taxon>Hymenobacteraceae</taxon>
        <taxon>Hymenobacter</taxon>
    </lineage>
</organism>
<sequence length="101" mass="11627">MNDNRKNAYRYLLYYFLLTIRTTPVATQPVWNQQQLLSHSYYAGSVAYLLHTLALAAATDFEHFDENAFWSSLSQFSINNPAINLGDYPTVCTTRLAELDR</sequence>
<evidence type="ECO:0000313" key="1">
    <source>
        <dbReference type="EMBL" id="TGD81286.1"/>
    </source>
</evidence>
<dbReference type="RefSeq" id="WP_135529693.1">
    <property type="nucleotide sequence ID" value="NZ_SRKZ01000002.1"/>
</dbReference>
<comment type="caution">
    <text evidence="1">The sequence shown here is derived from an EMBL/GenBank/DDBJ whole genome shotgun (WGS) entry which is preliminary data.</text>
</comment>
<dbReference type="EMBL" id="SRKZ01000002">
    <property type="protein sequence ID" value="TGD81286.1"/>
    <property type="molecule type" value="Genomic_DNA"/>
</dbReference>
<name>A0A4Z0MPU1_9BACT</name>
<dbReference type="OrthoDB" id="885702at2"/>
<protein>
    <submittedName>
        <fullName evidence="1">Uncharacterized protein</fullName>
    </submittedName>
</protein>
<gene>
    <name evidence="1" type="ORF">EU557_06885</name>
</gene>
<keyword evidence="2" id="KW-1185">Reference proteome</keyword>
<reference evidence="1 2" key="1">
    <citation type="submission" date="2019-04" db="EMBL/GenBank/DDBJ databases">
        <authorList>
            <person name="Feng G."/>
            <person name="Zhang J."/>
            <person name="Zhu H."/>
        </authorList>
    </citation>
    <scope>NUCLEOTIDE SEQUENCE [LARGE SCALE GENOMIC DNA]</scope>
    <source>
        <strain evidence="1 2">JCM 19491</strain>
    </source>
</reference>
<dbReference type="AlphaFoldDB" id="A0A4Z0MPU1"/>
<evidence type="ECO:0000313" key="2">
    <source>
        <dbReference type="Proteomes" id="UP000298284"/>
    </source>
</evidence>
<proteinExistence type="predicted"/>